<feature type="compositionally biased region" description="Low complexity" evidence="9">
    <location>
        <begin position="296"/>
        <end position="308"/>
    </location>
</feature>
<evidence type="ECO:0000256" key="5">
    <source>
        <dbReference type="ARBA" id="ARBA00023054"/>
    </source>
</evidence>
<dbReference type="RefSeq" id="WP_125324872.1">
    <property type="nucleotide sequence ID" value="NZ_CP034328.1"/>
</dbReference>
<dbReference type="GO" id="GO:0005886">
    <property type="term" value="C:plasma membrane"/>
    <property type="evidence" value="ECO:0007669"/>
    <property type="project" value="TreeGrafter"/>
</dbReference>
<dbReference type="InterPro" id="IPR055342">
    <property type="entry name" value="MreC_beta-barrel_core"/>
</dbReference>
<feature type="region of interest" description="Disordered" evidence="9">
    <location>
        <begin position="282"/>
        <end position="333"/>
    </location>
</feature>
<dbReference type="KEGG" id="taw:EI545_07375"/>
<evidence type="ECO:0000256" key="3">
    <source>
        <dbReference type="ARBA" id="ARBA00013855"/>
    </source>
</evidence>
<comment type="similarity">
    <text evidence="2">Belongs to the MreC family.</text>
</comment>
<dbReference type="PANTHER" id="PTHR34138">
    <property type="entry name" value="CELL SHAPE-DETERMINING PROTEIN MREC"/>
    <property type="match status" value="1"/>
</dbReference>
<evidence type="ECO:0000313" key="12">
    <source>
        <dbReference type="EMBL" id="AZL58671.1"/>
    </source>
</evidence>
<sequence length="333" mass="35907">MAKTRIGPEEFQRPLRRLLVGIAVLLLLGLFLLWRIDSPRVERFRAGLIDAVVPNLDWAMRPVTMVAGMLDDFQSYTRIYEQNQELKRELQQMKAWKEAALQLEQKNARLLDLNKVRLDPKFTHVTGVVMADSGSPFRQSVLLNVGERDGIRDGWATMDGIGLVGRISGVGQRTSRVILVTDSNSRIPVTIQPSGQKALLSGDNSPLPPLEFIEDTDEVRPGDRVVTSGDGGVFPAGLLVGQVALGTDKRLRVVLAADYQRLEFLRVLRSHELEPITDPGNLVAPPVLPPLPDTSAAALESAAGAQPAETEGGDVEAAGSGLAEGADAGAGDG</sequence>
<dbReference type="Pfam" id="PF04085">
    <property type="entry name" value="MreC"/>
    <property type="match status" value="1"/>
</dbReference>
<evidence type="ECO:0000256" key="8">
    <source>
        <dbReference type="SAM" id="Coils"/>
    </source>
</evidence>
<evidence type="ECO:0000256" key="7">
    <source>
        <dbReference type="ARBA" id="ARBA00080576"/>
    </source>
</evidence>
<evidence type="ECO:0000256" key="2">
    <source>
        <dbReference type="ARBA" id="ARBA00009369"/>
    </source>
</evidence>
<proteinExistence type="inferred from homology"/>
<evidence type="ECO:0000256" key="9">
    <source>
        <dbReference type="SAM" id="MobiDB-lite"/>
    </source>
</evidence>
<dbReference type="GO" id="GO:0030313">
    <property type="term" value="C:cell envelope"/>
    <property type="evidence" value="ECO:0007669"/>
    <property type="project" value="UniProtKB-SubCell"/>
</dbReference>
<dbReference type="GO" id="GO:0008360">
    <property type="term" value="P:regulation of cell shape"/>
    <property type="evidence" value="ECO:0007669"/>
    <property type="project" value="UniProtKB-KW"/>
</dbReference>
<gene>
    <name evidence="12" type="primary">mreC</name>
    <name evidence="12" type="ORF">EI545_07375</name>
</gene>
<dbReference type="Gene3D" id="2.40.10.340">
    <property type="entry name" value="Rod shape-determining protein MreC, domain 1"/>
    <property type="match status" value="1"/>
</dbReference>
<evidence type="ECO:0000256" key="6">
    <source>
        <dbReference type="ARBA" id="ARBA00032089"/>
    </source>
</evidence>
<evidence type="ECO:0000256" key="10">
    <source>
        <dbReference type="SAM" id="Phobius"/>
    </source>
</evidence>
<keyword evidence="10" id="KW-0472">Membrane</keyword>
<feature type="coiled-coil region" evidence="8">
    <location>
        <begin position="86"/>
        <end position="113"/>
    </location>
</feature>
<evidence type="ECO:0000256" key="1">
    <source>
        <dbReference type="ARBA" id="ARBA00004196"/>
    </source>
</evidence>
<evidence type="ECO:0000259" key="11">
    <source>
        <dbReference type="Pfam" id="PF04085"/>
    </source>
</evidence>
<evidence type="ECO:0000313" key="13">
    <source>
        <dbReference type="Proteomes" id="UP000282002"/>
    </source>
</evidence>
<dbReference type="NCBIfam" id="TIGR00219">
    <property type="entry name" value="mreC"/>
    <property type="match status" value="1"/>
</dbReference>
<comment type="subcellular location">
    <subcellularLocation>
        <location evidence="1">Cell envelope</location>
    </subcellularLocation>
</comment>
<dbReference type="EMBL" id="CP034328">
    <property type="protein sequence ID" value="AZL58671.1"/>
    <property type="molecule type" value="Genomic_DNA"/>
</dbReference>
<dbReference type="InterPro" id="IPR007221">
    <property type="entry name" value="MreC"/>
</dbReference>
<dbReference type="FunFam" id="2.40.10.350:FF:000006">
    <property type="entry name" value="Rod shape-determining protein MreC"/>
    <property type="match status" value="1"/>
</dbReference>
<feature type="domain" description="Rod shape-determining protein MreC beta-barrel core" evidence="11">
    <location>
        <begin position="129"/>
        <end position="268"/>
    </location>
</feature>
<name>A0A3S8U4Z7_9RHOB</name>
<organism evidence="12 13">
    <name type="scientific">Tabrizicola piscis</name>
    <dbReference type="NCBI Taxonomy" id="2494374"/>
    <lineage>
        <taxon>Bacteria</taxon>
        <taxon>Pseudomonadati</taxon>
        <taxon>Pseudomonadota</taxon>
        <taxon>Alphaproteobacteria</taxon>
        <taxon>Rhodobacterales</taxon>
        <taxon>Paracoccaceae</taxon>
        <taxon>Tabrizicola</taxon>
    </lineage>
</organism>
<keyword evidence="4" id="KW-0133">Cell shape</keyword>
<keyword evidence="10" id="KW-0812">Transmembrane</keyword>
<protein>
    <recommendedName>
        <fullName evidence="3">Cell shape-determining protein MreC</fullName>
    </recommendedName>
    <alternativeName>
        <fullName evidence="6">Cell shape protein MreC</fullName>
    </alternativeName>
    <alternativeName>
        <fullName evidence="7">Rod shape-determining protein MreC</fullName>
    </alternativeName>
</protein>
<accession>A0A3S8U4Z7</accession>
<dbReference type="InterPro" id="IPR042175">
    <property type="entry name" value="Cell/Rod_MreC_2"/>
</dbReference>
<dbReference type="Gene3D" id="2.40.10.350">
    <property type="entry name" value="Rod shape-determining protein MreC, domain 2"/>
    <property type="match status" value="1"/>
</dbReference>
<evidence type="ECO:0000256" key="4">
    <source>
        <dbReference type="ARBA" id="ARBA00022960"/>
    </source>
</evidence>
<keyword evidence="5 8" id="KW-0175">Coiled coil</keyword>
<keyword evidence="13" id="KW-1185">Reference proteome</keyword>
<feature type="transmembrane region" description="Helical" evidence="10">
    <location>
        <begin position="18"/>
        <end position="36"/>
    </location>
</feature>
<dbReference type="OrthoDB" id="8478127at2"/>
<reference evidence="12 13" key="1">
    <citation type="submission" date="2018-12" db="EMBL/GenBank/DDBJ databases">
        <title>Complete genome sequencing of Tabrizicola sp. K13M18.</title>
        <authorList>
            <person name="Bae J.-W."/>
        </authorList>
    </citation>
    <scope>NUCLEOTIDE SEQUENCE [LARGE SCALE GENOMIC DNA]</scope>
    <source>
        <strain evidence="12 13">K13M18</strain>
    </source>
</reference>
<dbReference type="AlphaFoldDB" id="A0A3S8U4Z7"/>
<dbReference type="Proteomes" id="UP000282002">
    <property type="component" value="Chromosome"/>
</dbReference>
<dbReference type="InterPro" id="IPR042177">
    <property type="entry name" value="Cell/Rod_1"/>
</dbReference>
<dbReference type="PANTHER" id="PTHR34138:SF1">
    <property type="entry name" value="CELL SHAPE-DETERMINING PROTEIN MREC"/>
    <property type="match status" value="1"/>
</dbReference>
<dbReference type="NCBIfam" id="NF010533">
    <property type="entry name" value="PRK13922.9-5"/>
    <property type="match status" value="1"/>
</dbReference>
<feature type="compositionally biased region" description="Low complexity" evidence="9">
    <location>
        <begin position="316"/>
        <end position="327"/>
    </location>
</feature>
<keyword evidence="10" id="KW-1133">Transmembrane helix</keyword>